<dbReference type="AlphaFoldDB" id="A0A814IVG0"/>
<comment type="caution">
    <text evidence="1">The sequence shown here is derived from an EMBL/GenBank/DDBJ whole genome shotgun (WGS) entry which is preliminary data.</text>
</comment>
<evidence type="ECO:0000313" key="1">
    <source>
        <dbReference type="EMBL" id="CAF1027735.1"/>
    </source>
</evidence>
<dbReference type="EMBL" id="CAJNOM010000091">
    <property type="protein sequence ID" value="CAF1027735.1"/>
    <property type="molecule type" value="Genomic_DNA"/>
</dbReference>
<evidence type="ECO:0000313" key="2">
    <source>
        <dbReference type="Proteomes" id="UP000663832"/>
    </source>
</evidence>
<reference evidence="1" key="1">
    <citation type="submission" date="2021-02" db="EMBL/GenBank/DDBJ databases">
        <authorList>
            <person name="Nowell W R."/>
        </authorList>
    </citation>
    <scope>NUCLEOTIDE SEQUENCE</scope>
</reference>
<protein>
    <submittedName>
        <fullName evidence="1">Uncharacterized protein</fullName>
    </submittedName>
</protein>
<keyword evidence="2" id="KW-1185">Reference proteome</keyword>
<proteinExistence type="predicted"/>
<dbReference type="Proteomes" id="UP000663832">
    <property type="component" value="Unassembled WGS sequence"/>
</dbReference>
<accession>A0A814IVG0</accession>
<name>A0A814IVG0_9BILA</name>
<gene>
    <name evidence="1" type="ORF">QVE165_LOCUS16364</name>
</gene>
<sequence>MLLLLKIYLGESDSQDSTLKFLQKWALNDPKHVDIYTAGNQQWKLYVKILDYILDKHHSLIKLKSAFGGAAIYNEKYLSEECLCNGWMDHGFWFYRQQCVKRKAGDGNFFINTMFETIPVQEIRRKKSLRLNRKNL</sequence>
<organism evidence="1 2">
    <name type="scientific">Adineta steineri</name>
    <dbReference type="NCBI Taxonomy" id="433720"/>
    <lineage>
        <taxon>Eukaryota</taxon>
        <taxon>Metazoa</taxon>
        <taxon>Spiralia</taxon>
        <taxon>Gnathifera</taxon>
        <taxon>Rotifera</taxon>
        <taxon>Eurotatoria</taxon>
        <taxon>Bdelloidea</taxon>
        <taxon>Adinetida</taxon>
        <taxon>Adinetidae</taxon>
        <taxon>Adineta</taxon>
    </lineage>
</organism>